<comment type="function">
    <text evidence="1">Important for normal spermatogenesis and male fertility. Specifically required for progression to the post-meiotic stages of spermatocyte development. Seems to be necessary for normal expression levels of a number of testis-expressed gene transcripts, although its role in this process is unclear.</text>
</comment>
<gene>
    <name evidence="10" type="primary">Topaz1</name>
    <name evidence="10" type="ORF">ALELAT_R09809</name>
</gene>
<dbReference type="GO" id="GO:0005829">
    <property type="term" value="C:cytosol"/>
    <property type="evidence" value="ECO:0007669"/>
    <property type="project" value="UniProtKB-SubCell"/>
</dbReference>
<reference evidence="10 11" key="1">
    <citation type="submission" date="2019-09" db="EMBL/GenBank/DDBJ databases">
        <title>Bird 10,000 Genomes (B10K) Project - Family phase.</title>
        <authorList>
            <person name="Zhang G."/>
        </authorList>
    </citation>
    <scope>NUCLEOTIDE SEQUENCE [LARGE SCALE GENOMIC DNA]</scope>
    <source>
        <strain evidence="10">B10K-DU-001-39</strain>
        <tissue evidence="10">Muscle</tissue>
    </source>
</reference>
<dbReference type="OrthoDB" id="8859650at2759"/>
<keyword evidence="11" id="KW-1185">Reference proteome</keyword>
<feature type="non-terminal residue" evidence="10">
    <location>
        <position position="1188"/>
    </location>
</feature>
<evidence type="ECO:0000256" key="7">
    <source>
        <dbReference type="ARBA" id="ARBA00031943"/>
    </source>
</evidence>
<evidence type="ECO:0000256" key="8">
    <source>
        <dbReference type="SAM" id="MobiDB-lite"/>
    </source>
</evidence>
<feature type="domain" description="Protein TOPAZ1" evidence="9">
    <location>
        <begin position="785"/>
        <end position="959"/>
    </location>
</feature>
<proteinExistence type="predicted"/>
<comment type="caution">
    <text evidence="10">The sequence shown here is derived from an EMBL/GenBank/DDBJ whole genome shotgun (WGS) entry which is preliminary data.</text>
</comment>
<dbReference type="EMBL" id="VXAV01005739">
    <property type="protein sequence ID" value="NXL89065.1"/>
    <property type="molecule type" value="Genomic_DNA"/>
</dbReference>
<dbReference type="PANTHER" id="PTHR35671">
    <property type="entry name" value="PROTEIN TOPAZ1"/>
    <property type="match status" value="1"/>
</dbReference>
<dbReference type="InterPro" id="IPR029435">
    <property type="entry name" value="TOPAZ1_dom"/>
</dbReference>
<comment type="subcellular location">
    <subcellularLocation>
        <location evidence="2">Cytoplasm</location>
        <location evidence="2">Cytosol</location>
    </subcellularLocation>
</comment>
<evidence type="ECO:0000313" key="11">
    <source>
        <dbReference type="Proteomes" id="UP000562322"/>
    </source>
</evidence>
<evidence type="ECO:0000256" key="3">
    <source>
        <dbReference type="ARBA" id="ARBA00016464"/>
    </source>
</evidence>
<dbReference type="GO" id="GO:0048137">
    <property type="term" value="P:spermatocyte division"/>
    <property type="evidence" value="ECO:0007669"/>
    <property type="project" value="TreeGrafter"/>
</dbReference>
<dbReference type="Gene3D" id="1.25.40.10">
    <property type="entry name" value="Tetratricopeptide repeat domain"/>
    <property type="match status" value="1"/>
</dbReference>
<feature type="non-terminal residue" evidence="10">
    <location>
        <position position="1"/>
    </location>
</feature>
<dbReference type="InterPro" id="IPR011990">
    <property type="entry name" value="TPR-like_helical_dom_sf"/>
</dbReference>
<dbReference type="AlphaFoldDB" id="A0A7L0WBX8"/>
<evidence type="ECO:0000259" key="9">
    <source>
        <dbReference type="Pfam" id="PF14669"/>
    </source>
</evidence>
<dbReference type="PANTHER" id="PTHR35671:SF1">
    <property type="entry name" value="PROTEIN TOPAZ1"/>
    <property type="match status" value="1"/>
</dbReference>
<name>A0A7L0WBX8_ALELA</name>
<evidence type="ECO:0000256" key="5">
    <source>
        <dbReference type="ARBA" id="ARBA00022782"/>
    </source>
</evidence>
<evidence type="ECO:0000256" key="6">
    <source>
        <dbReference type="ARBA" id="ARBA00022871"/>
    </source>
</evidence>
<sequence length="1188" mass="133039">FTCQRAVPMTGKNVWPVESCARTSAWVTKKHGSISEGEVMLSPVSGESTDKSSVKGVGDSAVAGGLRELDFPASLAEADKESAHKIIDLNAECLASVETSESSSVNIYETCRKSNENVESLADMVRGAVPFNPDGVQEVKGTSNFTTKPKDKTKGAVTKSNKSVAVQNSTSTGNSSKVNLGCKASAVNQTLSDLKLMKVLSTRNLTNFKIPLCRNKRESKTVESVSSFESKACSPLELLDSPGVSGRQKSDEETSSVKAKQQALPAVSDAPSIASAKEKADGLNNRDFQHGGSESLSDEMSTLPERGSLYPCPSPGRQLKSSLPDFCGAKCAWQSGFPRHSEGDDSRSRVALPQLECEKFPDVLEAYNKDVLLIDVLQDDPDLFGTGDKEEPAAADHESCPAEVPCASIFIKEEKQSAYPEHAVISENRDPVNGGFRLMCYVRVERVSATNIKTHNSSSGNSSLRSFTEDSLEDRQLRELGELLKSFEMDEKFTFADGVAAVEGKEKSEAEKRYLSCVLQETCCSPVTVQMRRLHPPKVNVFSESTVLKPWKNDCRFSEKRLSLPLQNYGHSEPWKTDRSAKQILKMINLPYKYCRLYFTTLRGCERTKCWFWHVPKQEHEKICMAILKTYISINESGLLKRAVQIFVRYYREVTPGEDYAFQVLNDLLICLLNKCLLQEVFQTLNLAAWINTLPTVDVLLRVFEYVASLNIRDAVPTLISTFHKLINAGMFLEFEHFNYIIKLLHQLQVSSQDINTVLNLKSRFQEIHFKSNWLFDFNLVMAEIQYCKEKNDWTKMGALYINARTACEHSDDLQKLSVCIAEILTGDSEKDRPGVPFCDFADAVIKNSRCNEADRTFIGRAGISVMNSYRTVLQWIKGKKVLDKLHELQIQFTVLKGLTGAERLASRCQIVNNAAEIYIKTGSLDGATWVLRESEWITNTPLWPCDENDILIRHNLLCLLVHKYLRQSLYRQAFEVLQNLPGFQNSSDTVNVAQYSYIFNKLLNACFESKNLGVSSSAVDFMLSKKIAVDFFLLRGLITGLGRSCLWSKARTYYKTALSLGCYPPLQGNLHRKILPVPFYVSEVEMLLAIELFLVSNASDIQSPGATTQTLQIILKRCEDQTVQSNSDYQAGMERLTLAARISDPKLFLKHVTVNVNMEEVYSLELASAIKWLQENMKWAGKVWLFQ</sequence>
<organism evidence="10 11">
    <name type="scientific">Alectura lathami</name>
    <name type="common">Australian brush turkey</name>
    <dbReference type="NCBI Taxonomy" id="81907"/>
    <lineage>
        <taxon>Eukaryota</taxon>
        <taxon>Metazoa</taxon>
        <taxon>Chordata</taxon>
        <taxon>Craniata</taxon>
        <taxon>Vertebrata</taxon>
        <taxon>Euteleostomi</taxon>
        <taxon>Archelosauria</taxon>
        <taxon>Archosauria</taxon>
        <taxon>Dinosauria</taxon>
        <taxon>Saurischia</taxon>
        <taxon>Theropoda</taxon>
        <taxon>Coelurosauria</taxon>
        <taxon>Aves</taxon>
        <taxon>Neognathae</taxon>
        <taxon>Galloanserae</taxon>
        <taxon>Galliformes</taxon>
        <taxon>Megapodiidae</taxon>
        <taxon>Alectura</taxon>
    </lineage>
</organism>
<keyword evidence="4" id="KW-0963">Cytoplasm</keyword>
<dbReference type="Pfam" id="PF14669">
    <property type="entry name" value="Asp_Glu_race_2"/>
    <property type="match status" value="1"/>
</dbReference>
<evidence type="ECO:0000256" key="1">
    <source>
        <dbReference type="ARBA" id="ARBA00002132"/>
    </source>
</evidence>
<feature type="compositionally biased region" description="Polar residues" evidence="8">
    <location>
        <begin position="158"/>
        <end position="178"/>
    </location>
</feature>
<feature type="region of interest" description="Disordered" evidence="8">
    <location>
        <begin position="140"/>
        <end position="179"/>
    </location>
</feature>
<keyword evidence="6" id="KW-0744">Spermatogenesis</keyword>
<evidence type="ECO:0000313" key="10">
    <source>
        <dbReference type="EMBL" id="NXL89065.1"/>
    </source>
</evidence>
<keyword evidence="5" id="KW-0221">Differentiation</keyword>
<dbReference type="InterPro" id="IPR038952">
    <property type="entry name" value="TOPAZ1"/>
</dbReference>
<evidence type="ECO:0000256" key="2">
    <source>
        <dbReference type="ARBA" id="ARBA00004514"/>
    </source>
</evidence>
<accession>A0A7L0WBX8</accession>
<dbReference type="Proteomes" id="UP000562322">
    <property type="component" value="Unassembled WGS sequence"/>
</dbReference>
<feature type="region of interest" description="Disordered" evidence="8">
    <location>
        <begin position="239"/>
        <end position="315"/>
    </location>
</feature>
<protein>
    <recommendedName>
        <fullName evidence="3">Protein TOPAZ1</fullName>
    </recommendedName>
    <alternativeName>
        <fullName evidence="7">Testis- and ovary-specific PAZ domain-containing protein 1</fullName>
    </alternativeName>
</protein>
<evidence type="ECO:0000256" key="4">
    <source>
        <dbReference type="ARBA" id="ARBA00022490"/>
    </source>
</evidence>
<dbReference type="GO" id="GO:0030154">
    <property type="term" value="P:cell differentiation"/>
    <property type="evidence" value="ECO:0007669"/>
    <property type="project" value="UniProtKB-KW"/>
</dbReference>